<keyword evidence="8" id="KW-1185">Reference proteome</keyword>
<keyword evidence="5" id="KW-0723">Serine/threonine-protein kinase</keyword>
<keyword evidence="5" id="KW-0808">Transferase</keyword>
<dbReference type="Gene3D" id="1.10.510.10">
    <property type="entry name" value="Transferase(Phosphotransferase) domain 1"/>
    <property type="match status" value="1"/>
</dbReference>
<dbReference type="Pfam" id="PF00069">
    <property type="entry name" value="Pkinase"/>
    <property type="match status" value="1"/>
</dbReference>
<evidence type="ECO:0000256" key="2">
    <source>
        <dbReference type="ARBA" id="ARBA00022741"/>
    </source>
</evidence>
<dbReference type="AlphaFoldDB" id="A0AA36CZX8"/>
<dbReference type="InterPro" id="IPR008271">
    <property type="entry name" value="Ser/Thr_kinase_AS"/>
</dbReference>
<organism evidence="7 8">
    <name type="scientific">Mesorhabditis spiculigera</name>
    <dbReference type="NCBI Taxonomy" id="96644"/>
    <lineage>
        <taxon>Eukaryota</taxon>
        <taxon>Metazoa</taxon>
        <taxon>Ecdysozoa</taxon>
        <taxon>Nematoda</taxon>
        <taxon>Chromadorea</taxon>
        <taxon>Rhabditida</taxon>
        <taxon>Rhabditina</taxon>
        <taxon>Rhabditomorpha</taxon>
        <taxon>Rhabditoidea</taxon>
        <taxon>Rhabditidae</taxon>
        <taxon>Mesorhabditinae</taxon>
        <taxon>Mesorhabditis</taxon>
    </lineage>
</organism>
<evidence type="ECO:0000256" key="1">
    <source>
        <dbReference type="ARBA" id="ARBA00012513"/>
    </source>
</evidence>
<keyword evidence="5" id="KW-0418">Kinase</keyword>
<dbReference type="SUPFAM" id="SSF56112">
    <property type="entry name" value="Protein kinase-like (PK-like)"/>
    <property type="match status" value="1"/>
</dbReference>
<sequence>MIAAADRSPERGKPAAPLIQTDGGLLRAEDGLMVIPHRPVPQCMLPIMKGTKEKDRKPFASVGTIIDDRWEVKGLIGQGGYGEVYYAVDKKTNAEVAVKVEAKHHRGKLDLRVLLEQKVLMLMQGRPHVSKVYASGVTGPTMQHHNFIVLQLLSQNLGDLQKQSPLRRLSQSTVARIGIQGIAALRDMHNAGYLHRDVKPKNMCFGVTPYSLYRLFLVDFGMVRRHMNPGGKLREPRPLAGFRGTVRYASRRIHDGREACPADDLIALMYSLLELLVITLPWKYLNADKWRTSDMSLHYPIVGRHFQAFARIVQTYGISDIPGYESLQAILRPMCHGKQLWDEYDWEDGYIDLLRH</sequence>
<dbReference type="InterPro" id="IPR011009">
    <property type="entry name" value="Kinase-like_dom_sf"/>
</dbReference>
<dbReference type="PROSITE" id="PS50011">
    <property type="entry name" value="PROTEIN_KINASE_DOM"/>
    <property type="match status" value="1"/>
</dbReference>
<evidence type="ECO:0000259" key="6">
    <source>
        <dbReference type="PROSITE" id="PS50011"/>
    </source>
</evidence>
<comment type="similarity">
    <text evidence="5">Belongs to the protein kinase superfamily.</text>
</comment>
<evidence type="ECO:0000256" key="4">
    <source>
        <dbReference type="PROSITE-ProRule" id="PRU10141"/>
    </source>
</evidence>
<dbReference type="InterPro" id="IPR000719">
    <property type="entry name" value="Prot_kinase_dom"/>
</dbReference>
<keyword evidence="2 4" id="KW-0547">Nucleotide-binding</keyword>
<feature type="non-terminal residue" evidence="7">
    <location>
        <position position="356"/>
    </location>
</feature>
<dbReference type="InterPro" id="IPR017441">
    <property type="entry name" value="Protein_kinase_ATP_BS"/>
</dbReference>
<dbReference type="GO" id="GO:0005524">
    <property type="term" value="F:ATP binding"/>
    <property type="evidence" value="ECO:0007669"/>
    <property type="project" value="UniProtKB-UniRule"/>
</dbReference>
<dbReference type="EC" id="2.7.11.1" evidence="1"/>
<dbReference type="PROSITE" id="PS00107">
    <property type="entry name" value="PROTEIN_KINASE_ATP"/>
    <property type="match status" value="1"/>
</dbReference>
<gene>
    <name evidence="7" type="ORF">MSPICULIGERA_LOCUS16412</name>
</gene>
<dbReference type="InterPro" id="IPR050235">
    <property type="entry name" value="CK1_Ser-Thr_kinase"/>
</dbReference>
<feature type="domain" description="Protein kinase" evidence="6">
    <location>
        <begin position="70"/>
        <end position="356"/>
    </location>
</feature>
<protein>
    <recommendedName>
        <fullName evidence="1">non-specific serine/threonine protein kinase</fullName>
        <ecNumber evidence="1">2.7.11.1</ecNumber>
    </recommendedName>
</protein>
<evidence type="ECO:0000313" key="7">
    <source>
        <dbReference type="EMBL" id="CAJ0578151.1"/>
    </source>
</evidence>
<dbReference type="PANTHER" id="PTHR11909">
    <property type="entry name" value="CASEIN KINASE-RELATED"/>
    <property type="match status" value="1"/>
</dbReference>
<comment type="caution">
    <text evidence="7">The sequence shown here is derived from an EMBL/GenBank/DDBJ whole genome shotgun (WGS) entry which is preliminary data.</text>
</comment>
<dbReference type="PROSITE" id="PS00108">
    <property type="entry name" value="PROTEIN_KINASE_ST"/>
    <property type="match status" value="1"/>
</dbReference>
<dbReference type="SMART" id="SM00220">
    <property type="entry name" value="S_TKc"/>
    <property type="match status" value="1"/>
</dbReference>
<dbReference type="GO" id="GO:0004674">
    <property type="term" value="F:protein serine/threonine kinase activity"/>
    <property type="evidence" value="ECO:0007669"/>
    <property type="project" value="UniProtKB-KW"/>
</dbReference>
<proteinExistence type="inferred from homology"/>
<dbReference type="EMBL" id="CATQJA010002653">
    <property type="protein sequence ID" value="CAJ0578151.1"/>
    <property type="molecule type" value="Genomic_DNA"/>
</dbReference>
<accession>A0AA36CZX8</accession>
<reference evidence="7" key="1">
    <citation type="submission" date="2023-06" db="EMBL/GenBank/DDBJ databases">
        <authorList>
            <person name="Delattre M."/>
        </authorList>
    </citation>
    <scope>NUCLEOTIDE SEQUENCE</scope>
    <source>
        <strain evidence="7">AF72</strain>
    </source>
</reference>
<evidence type="ECO:0000256" key="5">
    <source>
        <dbReference type="RuleBase" id="RU000304"/>
    </source>
</evidence>
<dbReference type="Proteomes" id="UP001177023">
    <property type="component" value="Unassembled WGS sequence"/>
</dbReference>
<feature type="binding site" evidence="4">
    <location>
        <position position="99"/>
    </location>
    <ligand>
        <name>ATP</name>
        <dbReference type="ChEBI" id="CHEBI:30616"/>
    </ligand>
</feature>
<evidence type="ECO:0000256" key="3">
    <source>
        <dbReference type="ARBA" id="ARBA00022840"/>
    </source>
</evidence>
<name>A0AA36CZX8_9BILA</name>
<evidence type="ECO:0000313" key="8">
    <source>
        <dbReference type="Proteomes" id="UP001177023"/>
    </source>
</evidence>
<keyword evidence="3 4" id="KW-0067">ATP-binding</keyword>